<comment type="caution">
    <text evidence="2">The sequence shown here is derived from an EMBL/GenBank/DDBJ whole genome shotgun (WGS) entry which is preliminary data.</text>
</comment>
<gene>
    <name evidence="2" type="ORF">ACFSRY_09135</name>
</gene>
<keyword evidence="1" id="KW-1133">Transmembrane helix</keyword>
<protein>
    <submittedName>
        <fullName evidence="2">Uncharacterized protein</fullName>
    </submittedName>
</protein>
<name>A0ABW5IL31_9BACT</name>
<evidence type="ECO:0000313" key="2">
    <source>
        <dbReference type="EMBL" id="MFD2514028.1"/>
    </source>
</evidence>
<feature type="transmembrane region" description="Helical" evidence="1">
    <location>
        <begin position="55"/>
        <end position="75"/>
    </location>
</feature>
<dbReference type="RefSeq" id="WP_377505764.1">
    <property type="nucleotide sequence ID" value="NZ_JBHULU010000012.1"/>
</dbReference>
<organism evidence="2 3">
    <name type="scientific">Pontibacter locisalis</name>
    <dbReference type="NCBI Taxonomy" id="1719035"/>
    <lineage>
        <taxon>Bacteria</taxon>
        <taxon>Pseudomonadati</taxon>
        <taxon>Bacteroidota</taxon>
        <taxon>Cytophagia</taxon>
        <taxon>Cytophagales</taxon>
        <taxon>Hymenobacteraceae</taxon>
        <taxon>Pontibacter</taxon>
    </lineage>
</organism>
<feature type="transmembrane region" description="Helical" evidence="1">
    <location>
        <begin position="143"/>
        <end position="162"/>
    </location>
</feature>
<evidence type="ECO:0000313" key="3">
    <source>
        <dbReference type="Proteomes" id="UP001597544"/>
    </source>
</evidence>
<keyword evidence="3" id="KW-1185">Reference proteome</keyword>
<keyword evidence="1" id="KW-0472">Membrane</keyword>
<keyword evidence="1" id="KW-0812">Transmembrane</keyword>
<sequence>MLEIVKILLLAFFAVAVLLPVVRYTLRTISPAKGGGSMAPDEVKYIQKQELKLTIAYFFFASVLAVFSAGVLAMISSIMHASKEHLFVLTPNFRALFAPGLLMGLTLATVPLRLIQNTLLSHDYELYKNYMVQVEGERSNRKYNILFMLMLVISGIVAWYGMRWHVAIDREKLEITNLLLEQRDYQMQDIQSIHYLGAEGEYLISFNDQTNINTAYLKPVPLEMIALLAEGSGKRVIR</sequence>
<feature type="transmembrane region" description="Helical" evidence="1">
    <location>
        <begin position="96"/>
        <end position="115"/>
    </location>
</feature>
<evidence type="ECO:0000256" key="1">
    <source>
        <dbReference type="SAM" id="Phobius"/>
    </source>
</evidence>
<dbReference type="Proteomes" id="UP001597544">
    <property type="component" value="Unassembled WGS sequence"/>
</dbReference>
<proteinExistence type="predicted"/>
<dbReference type="EMBL" id="JBHULU010000012">
    <property type="protein sequence ID" value="MFD2514028.1"/>
    <property type="molecule type" value="Genomic_DNA"/>
</dbReference>
<accession>A0ABW5IL31</accession>
<reference evidence="3" key="1">
    <citation type="journal article" date="2019" name="Int. J. Syst. Evol. Microbiol.">
        <title>The Global Catalogue of Microorganisms (GCM) 10K type strain sequencing project: providing services to taxonomists for standard genome sequencing and annotation.</title>
        <authorList>
            <consortium name="The Broad Institute Genomics Platform"/>
            <consortium name="The Broad Institute Genome Sequencing Center for Infectious Disease"/>
            <person name="Wu L."/>
            <person name="Ma J."/>
        </authorList>
    </citation>
    <scope>NUCLEOTIDE SEQUENCE [LARGE SCALE GENOMIC DNA]</scope>
    <source>
        <strain evidence="3">KCTC 42498</strain>
    </source>
</reference>